<dbReference type="InterPro" id="IPR029060">
    <property type="entry name" value="PIN-like_dom_sf"/>
</dbReference>
<feature type="compositionally biased region" description="Basic and acidic residues" evidence="3">
    <location>
        <begin position="514"/>
        <end position="529"/>
    </location>
</feature>
<dbReference type="GO" id="GO:0006417">
    <property type="term" value="P:regulation of translation"/>
    <property type="evidence" value="ECO:0007669"/>
    <property type="project" value="UniProtKB-KW"/>
</dbReference>
<sequence length="810" mass="90587">MIRNFEAYLTERKLIQTCPLSALADTRLGIDLPHYLRHLLSSPATREPLVATTGGQPLAITSLIEADLRSLEKLRIKPVFVCPGLPLAKRPPGKNGVDTPRENGIKREAWENYEEGKVDETVKLLEGTVWTEQRDLFRLVLRIFRHRSVEFIVAPYLTSAQLVYLQKHQHGYIHSIYGSHEALLYTNSTVDRLILSLDLSASTLKFVNKAQVLKDLGNLSEDQFLDIALLSGSELTPSFPPFVPGGWRAVFDAVKGFKSGVTAISPFLNDPAVKELGYPDLFVRARCAIKFSFVLTAEEGRCTPLPLSLPQQHSQHHSHSQHQPHQSIVSASEIPNDLHEVFSNRLPDEIYFQISRGLVSPQLIGWLTSGMIVEQPPLDNGESTEFRRFIQEVITEGNTSPRCTALALVSSVLNPTFWGKKPVLAYYYFNTPTSNSPPNARIVGRPVPHNDKQTLALIDRCVGWHVPCLIVEEELRRQNSSTIDFALCLGATSEEQYAARTRRPKVPSSAVSSNDKDREKESKDGSAHLKPLEKKDEIVTNVIWRFLDIRGFFNQNHTHGTLAQALHTGIKASRVNDKFQEPLYLALELIRAGVLHGDLWSGKAWSGGPSFGTDSEKASMLLVMRVLSIVPLTFKNQQWSGPLSRELLVFNSFLKSLSRSLRHLLEAVSLHMLLRNEARRVREDFLDISLSLPFQTDVNTGFGILVKVYLDATIAIYGNAVQAGEEGSDEAKEAKKEALEVVEDNFVGIKNARAEVERGFRFWDAVLAAVRSLAASQSRKTPNNVDIQKHVVDQFEAADKWLRPMLPTAP</sequence>
<dbReference type="AlphaFoldDB" id="A0A0F7SG56"/>
<dbReference type="CDD" id="cd09902">
    <property type="entry name" value="H3TH_MKT1"/>
    <property type="match status" value="1"/>
</dbReference>
<dbReference type="InterPro" id="IPR037314">
    <property type="entry name" value="MKT1_H3TH"/>
</dbReference>
<feature type="region of interest" description="Disordered" evidence="3">
    <location>
        <begin position="499"/>
        <end position="529"/>
    </location>
</feature>
<dbReference type="EMBL" id="LN483116">
    <property type="protein sequence ID" value="CDZ96214.1"/>
    <property type="molecule type" value="Genomic_DNA"/>
</dbReference>
<dbReference type="SUPFAM" id="SSF88723">
    <property type="entry name" value="PIN domain-like"/>
    <property type="match status" value="1"/>
</dbReference>
<proteinExistence type="inferred from homology"/>
<dbReference type="CDD" id="cd09858">
    <property type="entry name" value="PIN_MKT1"/>
    <property type="match status" value="1"/>
</dbReference>
<dbReference type="Pfam" id="PF12247">
    <property type="entry name" value="MKT1_N"/>
    <property type="match status" value="1"/>
</dbReference>
<organism evidence="6">
    <name type="scientific">Phaffia rhodozyma</name>
    <name type="common">Yeast</name>
    <name type="synonym">Xanthophyllomyces dendrorhous</name>
    <dbReference type="NCBI Taxonomy" id="264483"/>
    <lineage>
        <taxon>Eukaryota</taxon>
        <taxon>Fungi</taxon>
        <taxon>Dikarya</taxon>
        <taxon>Basidiomycota</taxon>
        <taxon>Agaricomycotina</taxon>
        <taxon>Tremellomycetes</taxon>
        <taxon>Cystofilobasidiales</taxon>
        <taxon>Mrakiaceae</taxon>
        <taxon>Phaffia</taxon>
    </lineage>
</organism>
<comment type="similarity">
    <text evidence="2">Belongs to the XPG/RAD2 endonuclease family.</text>
</comment>
<dbReference type="Gene3D" id="3.40.50.1010">
    <property type="entry name" value="5'-nuclease"/>
    <property type="match status" value="1"/>
</dbReference>
<evidence type="ECO:0000256" key="2">
    <source>
        <dbReference type="ARBA" id="ARBA00024023"/>
    </source>
</evidence>
<keyword evidence="1" id="KW-0810">Translation regulation</keyword>
<name>A0A0F7SG56_PHARH</name>
<evidence type="ECO:0000256" key="1">
    <source>
        <dbReference type="ARBA" id="ARBA00022845"/>
    </source>
</evidence>
<dbReference type="PANTHER" id="PTHR11081:SF32">
    <property type="entry name" value="POST-TRANSCRIPTIONAL REGULATOR MKT1"/>
    <property type="match status" value="1"/>
</dbReference>
<evidence type="ECO:0000313" key="6">
    <source>
        <dbReference type="EMBL" id="CDZ96214.1"/>
    </source>
</evidence>
<dbReference type="InterPro" id="IPR022040">
    <property type="entry name" value="MKT1_N"/>
</dbReference>
<dbReference type="Pfam" id="PF12246">
    <property type="entry name" value="MKT1_C"/>
    <property type="match status" value="1"/>
</dbReference>
<dbReference type="InterPro" id="IPR022039">
    <property type="entry name" value="MKT1_C"/>
</dbReference>
<dbReference type="GO" id="GO:0003730">
    <property type="term" value="F:mRNA 3'-UTR binding"/>
    <property type="evidence" value="ECO:0007669"/>
    <property type="project" value="TreeGrafter"/>
</dbReference>
<dbReference type="InterPro" id="IPR006084">
    <property type="entry name" value="XPG/Rad2"/>
</dbReference>
<dbReference type="PANTHER" id="PTHR11081">
    <property type="entry name" value="FLAP ENDONUCLEASE FAMILY MEMBER"/>
    <property type="match status" value="1"/>
</dbReference>
<protein>
    <submittedName>
        <fullName evidence="6">Xpg i-region protein</fullName>
    </submittedName>
</protein>
<feature type="domain" description="Post-transcriptional regulator MKT1 C-terminal" evidence="4">
    <location>
        <begin position="545"/>
        <end position="803"/>
    </location>
</feature>
<evidence type="ECO:0000259" key="4">
    <source>
        <dbReference type="Pfam" id="PF12246"/>
    </source>
</evidence>
<evidence type="ECO:0000256" key="3">
    <source>
        <dbReference type="SAM" id="MobiDB-lite"/>
    </source>
</evidence>
<evidence type="ECO:0000259" key="5">
    <source>
        <dbReference type="Pfam" id="PF12247"/>
    </source>
</evidence>
<reference evidence="6" key="1">
    <citation type="submission" date="2014-08" db="EMBL/GenBank/DDBJ databases">
        <authorList>
            <person name="Sharma Rahul"/>
            <person name="Thines Marco"/>
        </authorList>
    </citation>
    <scope>NUCLEOTIDE SEQUENCE</scope>
</reference>
<feature type="domain" description="Post-transcriptional regulator MKT1 N-terminal" evidence="5">
    <location>
        <begin position="335"/>
        <end position="428"/>
    </location>
</feature>
<feature type="region of interest" description="Disordered" evidence="3">
    <location>
        <begin position="306"/>
        <end position="327"/>
    </location>
</feature>
<accession>A0A0F7SG56</accession>